<name>A0A6G1X3I0_9BACI</name>
<reference evidence="1 2" key="1">
    <citation type="submission" date="2019-11" db="EMBL/GenBank/DDBJ databases">
        <authorList>
            <person name="Li J."/>
        </authorList>
    </citation>
    <scope>NUCLEOTIDE SEQUENCE [LARGE SCALE GENOMIC DNA]</scope>
    <source>
        <strain evidence="1 2">J4</strain>
    </source>
</reference>
<dbReference type="OrthoDB" id="2966171at2"/>
<dbReference type="Pfam" id="PF08968">
    <property type="entry name" value="DUF1885"/>
    <property type="match status" value="1"/>
</dbReference>
<evidence type="ECO:0000313" key="2">
    <source>
        <dbReference type="Proteomes" id="UP000480185"/>
    </source>
</evidence>
<dbReference type="Gene3D" id="1.20.5.850">
    <property type="entry name" value="Rbstp2229 protein"/>
    <property type="match status" value="1"/>
</dbReference>
<accession>A0A6G1X3I0</accession>
<evidence type="ECO:0000313" key="1">
    <source>
        <dbReference type="EMBL" id="MRG85553.1"/>
    </source>
</evidence>
<dbReference type="SUPFAM" id="SSF111171">
    <property type="entry name" value="Rbstp2229 protein"/>
    <property type="match status" value="1"/>
</dbReference>
<dbReference type="AlphaFoldDB" id="A0A6G1X3I0"/>
<dbReference type="EMBL" id="WJNH01000002">
    <property type="protein sequence ID" value="MRG85553.1"/>
    <property type="molecule type" value="Genomic_DNA"/>
</dbReference>
<dbReference type="InterPro" id="IPR036294">
    <property type="entry name" value="Rbstp2229-like_sf"/>
</dbReference>
<proteinExistence type="predicted"/>
<protein>
    <submittedName>
        <fullName evidence="1">DUF1885 family protein</fullName>
    </submittedName>
</protein>
<dbReference type="Gene3D" id="3.30.310.120">
    <property type="entry name" value="Rbstp2229 like protein"/>
    <property type="match status" value="1"/>
</dbReference>
<dbReference type="Proteomes" id="UP000480185">
    <property type="component" value="Unassembled WGS sequence"/>
</dbReference>
<keyword evidence="2" id="KW-1185">Reference proteome</keyword>
<comment type="caution">
    <text evidence="1">The sequence shown here is derived from an EMBL/GenBank/DDBJ whole genome shotgun (WGS) entry which is preliminary data.</text>
</comment>
<sequence length="130" mass="14853">MARSGNLSSSTYIYVNPKQTITLADVKEYLLYYQDITAKTGDQLNWDYSSHAFPYTIQEKETDEGNYLLLYGQLDRYNALLIGVHEEDGYIQITLPDTAKHGDKSKANELAKFLAKKTKGKIKLFNGRMM</sequence>
<gene>
    <name evidence="1" type="ORF">GH754_04310</name>
</gene>
<dbReference type="InterPro" id="IPR015062">
    <property type="entry name" value="DUF1885"/>
</dbReference>
<organism evidence="1 2">
    <name type="scientific">Salinibacillus xinjiangensis</name>
    <dbReference type="NCBI Taxonomy" id="1229268"/>
    <lineage>
        <taxon>Bacteria</taxon>
        <taxon>Bacillati</taxon>
        <taxon>Bacillota</taxon>
        <taxon>Bacilli</taxon>
        <taxon>Bacillales</taxon>
        <taxon>Bacillaceae</taxon>
        <taxon>Salinibacillus</taxon>
    </lineage>
</organism>